<dbReference type="SUPFAM" id="SSF111331">
    <property type="entry name" value="NAD kinase/diacylglycerol kinase-like"/>
    <property type="match status" value="1"/>
</dbReference>
<dbReference type="SMART" id="SM00046">
    <property type="entry name" value="DAGKc"/>
    <property type="match status" value="1"/>
</dbReference>
<dbReference type="Pfam" id="PF00781">
    <property type="entry name" value="DAGK_cat"/>
    <property type="match status" value="1"/>
</dbReference>
<dbReference type="Proteomes" id="UP001232725">
    <property type="component" value="Unassembled WGS sequence"/>
</dbReference>
<keyword evidence="7" id="KW-0444">Lipid biosynthesis</keyword>
<comment type="similarity">
    <text evidence="2">Belongs to the diacylglycerol/lipid kinase family.</text>
</comment>
<reference evidence="10 11" key="1">
    <citation type="submission" date="2023-08" db="EMBL/GenBank/DDBJ databases">
        <title>Arthrobacter horti sp. nov., isolated from forest soil.</title>
        <authorList>
            <person name="Park M."/>
        </authorList>
    </citation>
    <scope>NUCLEOTIDE SEQUENCE [LARGE SCALE GENOMIC DNA]</scope>
    <source>
        <strain evidence="10 11">YJM1</strain>
    </source>
</reference>
<dbReference type="InterPro" id="IPR016064">
    <property type="entry name" value="NAD/diacylglycerol_kinase_sf"/>
</dbReference>
<dbReference type="InterPro" id="IPR045540">
    <property type="entry name" value="YegS/DAGK_C"/>
</dbReference>
<evidence type="ECO:0000256" key="1">
    <source>
        <dbReference type="ARBA" id="ARBA00001946"/>
    </source>
</evidence>
<evidence type="ECO:0000256" key="4">
    <source>
        <dbReference type="ARBA" id="ARBA00022741"/>
    </source>
</evidence>
<evidence type="ECO:0000256" key="5">
    <source>
        <dbReference type="ARBA" id="ARBA00022777"/>
    </source>
</evidence>
<dbReference type="PROSITE" id="PS50146">
    <property type="entry name" value="DAGK"/>
    <property type="match status" value="1"/>
</dbReference>
<comment type="caution">
    <text evidence="10">The sequence shown here is derived from an EMBL/GenBank/DDBJ whole genome shotgun (WGS) entry which is preliminary data.</text>
</comment>
<accession>A0ABT9IN22</accession>
<keyword evidence="3" id="KW-0808">Transferase</keyword>
<dbReference type="PANTHER" id="PTHR12358">
    <property type="entry name" value="SPHINGOSINE KINASE"/>
    <property type="match status" value="1"/>
</dbReference>
<keyword evidence="11" id="KW-1185">Reference proteome</keyword>
<evidence type="ECO:0000313" key="10">
    <source>
        <dbReference type="EMBL" id="MDP5226976.1"/>
    </source>
</evidence>
<evidence type="ECO:0000256" key="6">
    <source>
        <dbReference type="ARBA" id="ARBA00022840"/>
    </source>
</evidence>
<dbReference type="InterPro" id="IPR001206">
    <property type="entry name" value="Diacylglycerol_kinase_cat_dom"/>
</dbReference>
<sequence>MGNSGKQILFAGGAAAFTVSAVASWWGARRLKTIHRRSTAAGPVQAPRDGTQRIAVVINPVKNHADAAREQIRHALQTAGWPEAMFLETTVDDPGHGQARQALEEKYDAVLAAGGDGTVRAVAEVLAGSGVPLGLVPLGTGNLLARNLDMDVADLRGSIGTALFGGERRIDTAAAELESSVDGTVSRHVFLVMAGIGMDAEVLVDTRDDLKKSIGWLAYTAAGLRHLGGRRKSVTISLDGSNPQKRKIRSILFANCGLVPGGIDFLPDAMVDDGLLDAVVISPRSLVGWLIMYLKVVFKHSGVLPIMRAYPVKRMTVWSPEPMETQLDGDPSGPVTRVSVEVRPQSLSVRVQPSGLCRRVGPRAEE</sequence>
<dbReference type="GO" id="GO:0016301">
    <property type="term" value="F:kinase activity"/>
    <property type="evidence" value="ECO:0007669"/>
    <property type="project" value="UniProtKB-KW"/>
</dbReference>
<evidence type="ECO:0000256" key="2">
    <source>
        <dbReference type="ARBA" id="ARBA00005983"/>
    </source>
</evidence>
<keyword evidence="4" id="KW-0547">Nucleotide-binding</keyword>
<dbReference type="Gene3D" id="3.40.50.10330">
    <property type="entry name" value="Probable inorganic polyphosphate/atp-NAD kinase, domain 1"/>
    <property type="match status" value="1"/>
</dbReference>
<organism evidence="10 11">
    <name type="scientific">Arthrobacter horti</name>
    <dbReference type="NCBI Taxonomy" id="3068273"/>
    <lineage>
        <taxon>Bacteria</taxon>
        <taxon>Bacillati</taxon>
        <taxon>Actinomycetota</taxon>
        <taxon>Actinomycetes</taxon>
        <taxon>Micrococcales</taxon>
        <taxon>Micrococcaceae</taxon>
        <taxon>Arthrobacter</taxon>
    </lineage>
</organism>
<name>A0ABT9IN22_9MICC</name>
<keyword evidence="8" id="KW-1208">Phospholipid metabolism</keyword>
<keyword evidence="5 10" id="KW-0418">Kinase</keyword>
<dbReference type="PANTHER" id="PTHR12358:SF54">
    <property type="entry name" value="SPHINGOSINE KINASE RELATED PROTEIN"/>
    <property type="match status" value="1"/>
</dbReference>
<dbReference type="RefSeq" id="WP_305996019.1">
    <property type="nucleotide sequence ID" value="NZ_JAVALS010000003.1"/>
</dbReference>
<evidence type="ECO:0000259" key="9">
    <source>
        <dbReference type="PROSITE" id="PS50146"/>
    </source>
</evidence>
<dbReference type="Pfam" id="PF19279">
    <property type="entry name" value="YegS_C"/>
    <property type="match status" value="1"/>
</dbReference>
<proteinExistence type="inferred from homology"/>
<evidence type="ECO:0000256" key="7">
    <source>
        <dbReference type="ARBA" id="ARBA00023209"/>
    </source>
</evidence>
<keyword evidence="7" id="KW-0443">Lipid metabolism</keyword>
<dbReference type="InterPro" id="IPR050187">
    <property type="entry name" value="Lipid_Phosphate_FormReg"/>
</dbReference>
<comment type="cofactor">
    <cofactor evidence="1">
        <name>Mg(2+)</name>
        <dbReference type="ChEBI" id="CHEBI:18420"/>
    </cofactor>
</comment>
<dbReference type="InterPro" id="IPR017438">
    <property type="entry name" value="ATP-NAD_kinase_N"/>
</dbReference>
<keyword evidence="6" id="KW-0067">ATP-binding</keyword>
<protein>
    <submittedName>
        <fullName evidence="10">Diacylglycerol kinase family protein</fullName>
    </submittedName>
</protein>
<evidence type="ECO:0000256" key="3">
    <source>
        <dbReference type="ARBA" id="ARBA00022679"/>
    </source>
</evidence>
<dbReference type="Gene3D" id="2.60.200.40">
    <property type="match status" value="1"/>
</dbReference>
<evidence type="ECO:0000256" key="8">
    <source>
        <dbReference type="ARBA" id="ARBA00023264"/>
    </source>
</evidence>
<keyword evidence="7" id="KW-0594">Phospholipid biosynthesis</keyword>
<feature type="domain" description="DAGKc" evidence="9">
    <location>
        <begin position="49"/>
        <end position="179"/>
    </location>
</feature>
<dbReference type="EMBL" id="JAVALS010000003">
    <property type="protein sequence ID" value="MDP5226976.1"/>
    <property type="molecule type" value="Genomic_DNA"/>
</dbReference>
<evidence type="ECO:0000313" key="11">
    <source>
        <dbReference type="Proteomes" id="UP001232725"/>
    </source>
</evidence>
<gene>
    <name evidence="10" type="ORF">Q9R02_07425</name>
</gene>